<dbReference type="EMBL" id="BSQG01000002">
    <property type="protein sequence ID" value="GLU47599.1"/>
    <property type="molecule type" value="Genomic_DNA"/>
</dbReference>
<comment type="caution">
    <text evidence="2">The sequence shown here is derived from an EMBL/GenBank/DDBJ whole genome shotgun (WGS) entry which is preliminary data.</text>
</comment>
<evidence type="ECO:0000256" key="1">
    <source>
        <dbReference type="SAM" id="MobiDB-lite"/>
    </source>
</evidence>
<gene>
    <name evidence="2" type="ORF">Nans01_19500</name>
</gene>
<sequence length="120" mass="12166">MGPAPVRVQSARFVPILSAQVNAAKTKDRSYCTLHPGDNLALRPAGRARPRRGTHLGSGCPPSRLSGRTREPVTRTPVGCGGGADGGCAPVRTGNGNPAADRRTGRGSPAAEGNGASASR</sequence>
<dbReference type="Proteomes" id="UP001165092">
    <property type="component" value="Unassembled WGS sequence"/>
</dbReference>
<protein>
    <submittedName>
        <fullName evidence="2">Uncharacterized protein</fullName>
    </submittedName>
</protein>
<dbReference type="AlphaFoldDB" id="A0A9W6UIE4"/>
<keyword evidence="3" id="KW-1185">Reference proteome</keyword>
<organism evidence="2 3">
    <name type="scientific">Nocardiopsis ansamitocini</name>
    <dbReference type="NCBI Taxonomy" id="1670832"/>
    <lineage>
        <taxon>Bacteria</taxon>
        <taxon>Bacillati</taxon>
        <taxon>Actinomycetota</taxon>
        <taxon>Actinomycetes</taxon>
        <taxon>Streptosporangiales</taxon>
        <taxon>Nocardiopsidaceae</taxon>
        <taxon>Nocardiopsis</taxon>
    </lineage>
</organism>
<name>A0A9W6UIE4_9ACTN</name>
<reference evidence="2" key="1">
    <citation type="submission" date="2023-02" db="EMBL/GenBank/DDBJ databases">
        <title>Nocardiopsis ansamitocini NBRC 112285.</title>
        <authorList>
            <person name="Ichikawa N."/>
            <person name="Sato H."/>
            <person name="Tonouchi N."/>
        </authorList>
    </citation>
    <scope>NUCLEOTIDE SEQUENCE</scope>
    <source>
        <strain evidence="2">NBRC 112285</strain>
    </source>
</reference>
<evidence type="ECO:0000313" key="2">
    <source>
        <dbReference type="EMBL" id="GLU47599.1"/>
    </source>
</evidence>
<evidence type="ECO:0000313" key="3">
    <source>
        <dbReference type="Proteomes" id="UP001165092"/>
    </source>
</evidence>
<proteinExistence type="predicted"/>
<feature type="region of interest" description="Disordered" evidence="1">
    <location>
        <begin position="35"/>
        <end position="120"/>
    </location>
</feature>
<accession>A0A9W6UIE4</accession>